<dbReference type="GeneID" id="23680057"/>
<dbReference type="OrthoDB" id="18184at10239"/>
<evidence type="ECO:0000313" key="1">
    <source>
        <dbReference type="EMBL" id="CEF89711.1"/>
    </source>
</evidence>
<organism evidence="1 2">
    <name type="scientific">Pseudomonas phage vB_PaeS_PAO1_Ab18</name>
    <dbReference type="NCBI Taxonomy" id="1548905"/>
    <lineage>
        <taxon>Viruses</taxon>
        <taxon>Duplodnaviria</taxon>
        <taxon>Heunggongvirae</taxon>
        <taxon>Uroviricota</taxon>
        <taxon>Caudoviricetes</taxon>
        <taxon>Mesyanzhinovviridae</taxon>
        <taxon>Bradleyvirinae</taxon>
        <taxon>Abidjanvirus</taxon>
        <taxon>Abidjanvirus Ab18</taxon>
        <taxon>Pseudomonas virus Ab18</taxon>
    </lineage>
</organism>
<sequence>MPASIEPRSGLSFGWSLGENNWNTGMDANLLSLGRFAYHLSVKDRNLSTPPGSPAAGDTYIVGSSPTGAWAGKANQVAVWSGSAWVFGVPRKGWVAYIEDEEVLSAFKGSSWSPGVSI</sequence>
<dbReference type="Pfam" id="PF10983">
    <property type="entry name" value="DUF2793"/>
    <property type="match status" value="1"/>
</dbReference>
<protein>
    <recommendedName>
        <fullName evidence="3">DUF2793 domain-containing protein</fullName>
    </recommendedName>
</protein>
<reference evidence="1 2" key="1">
    <citation type="journal article" date="2015" name="PLoS ONE">
        <title>Investigation of a Large Collection of Pseudomonas aeruginosa Bacteriophages Collected from a Single Environmental Source in Abidjan, Cote d'Ivoire.</title>
        <authorList>
            <person name="Essoh C."/>
            <person name="Latino L."/>
            <person name="Midoux C."/>
            <person name="Blouin Y."/>
            <person name="Loukou G."/>
            <person name="Nguetta S.P."/>
            <person name="Lathro S."/>
            <person name="Cablanmian A."/>
            <person name="Kouassi A.K."/>
            <person name="Vergnaud G."/>
            <person name="Pourcel C."/>
        </authorList>
    </citation>
    <scope>NUCLEOTIDE SEQUENCE [LARGE SCALE GENOMIC DNA]</scope>
    <source>
        <strain evidence="1">Ab18</strain>
    </source>
</reference>
<proteinExistence type="predicted"/>
<dbReference type="InterPro" id="IPR021251">
    <property type="entry name" value="DUF2793"/>
</dbReference>
<keyword evidence="2" id="KW-1185">Reference proteome</keyword>
<dbReference type="KEGG" id="vg:23680057"/>
<evidence type="ECO:0000313" key="2">
    <source>
        <dbReference type="Proteomes" id="UP000030226"/>
    </source>
</evidence>
<gene>
    <name evidence="1" type="primary">ORF72</name>
</gene>
<name>A0A0A1IV74_9CAUD</name>
<evidence type="ECO:0008006" key="3">
    <source>
        <dbReference type="Google" id="ProtNLM"/>
    </source>
</evidence>
<dbReference type="RefSeq" id="YP_009125175.1">
    <property type="nucleotide sequence ID" value="NC_026594.1"/>
</dbReference>
<accession>A0A0A1IV74</accession>
<dbReference type="EMBL" id="LN610577">
    <property type="protein sequence ID" value="CEF89711.1"/>
    <property type="molecule type" value="Genomic_DNA"/>
</dbReference>
<dbReference type="Proteomes" id="UP000030226">
    <property type="component" value="Segment"/>
</dbReference>